<evidence type="ECO:0000313" key="3">
    <source>
        <dbReference type="Proteomes" id="UP000092024"/>
    </source>
</evidence>
<dbReference type="InterPro" id="IPR002509">
    <property type="entry name" value="NODB_dom"/>
</dbReference>
<keyword evidence="3" id="KW-1185">Reference proteome</keyword>
<gene>
    <name evidence="2" type="ORF">A7K91_16455</name>
</gene>
<evidence type="ECO:0000313" key="2">
    <source>
        <dbReference type="EMBL" id="OBR66826.1"/>
    </source>
</evidence>
<dbReference type="EMBL" id="LYPA01000043">
    <property type="protein sequence ID" value="OBR66826.1"/>
    <property type="molecule type" value="Genomic_DNA"/>
</dbReference>
<accession>A0A1A5YMI2</accession>
<comment type="caution">
    <text evidence="2">The sequence shown here is derived from an EMBL/GenBank/DDBJ whole genome shotgun (WGS) entry which is preliminary data.</text>
</comment>
<dbReference type="Gene3D" id="3.20.20.370">
    <property type="entry name" value="Glycoside hydrolase/deacetylase"/>
    <property type="match status" value="1"/>
</dbReference>
<dbReference type="AlphaFoldDB" id="A0A1A5YMI2"/>
<dbReference type="SUPFAM" id="SSF88713">
    <property type="entry name" value="Glycoside hydrolase/deacetylase"/>
    <property type="match status" value="1"/>
</dbReference>
<dbReference type="GO" id="GO:0016020">
    <property type="term" value="C:membrane"/>
    <property type="evidence" value="ECO:0007669"/>
    <property type="project" value="TreeGrafter"/>
</dbReference>
<dbReference type="PANTHER" id="PTHR10587:SF80">
    <property type="entry name" value="CHITOOLIGOSACCHARIDE DEACETYLASE"/>
    <property type="match status" value="1"/>
</dbReference>
<reference evidence="2 3" key="1">
    <citation type="submission" date="2016-05" db="EMBL/GenBank/DDBJ databases">
        <title>Paenibacillus oryzae. sp. nov., isolated from the rice root.</title>
        <authorList>
            <person name="Zhang J."/>
            <person name="Zhang X."/>
        </authorList>
    </citation>
    <scope>NUCLEOTIDE SEQUENCE [LARGE SCALE GENOMIC DNA]</scope>
    <source>
        <strain evidence="2 3">1DrF-4</strain>
    </source>
</reference>
<proteinExistence type="predicted"/>
<sequence length="334" mass="36925">MFLRKATVIAASMLMLLVFIKINGDVSSFIATVKNSDATTVLAAPLLTEEDKLELYNTIVQHAESSRVPPVDARIDRVWRAIPGYNGLEVDIEKTYQETLASPRGSGITYRYKEVEPRIGLQQLGAQPIYRGNPDKNMISFMINVAWGNEFLPGILETLERENVKATFFLDGSWLAKNIELAEQIAAKGHELSNHAYSHPDMAALSRSEQYKQISRTETLLKEKLDVKNQWFAPPSGSFNGTTVQVAREMGLYTVLWTIDTIDWKKPSPESIVAKIDRKLEPGALILMHPTASSSEALPGMIAAAKRKGYGIGTVGETLSSARMAPNVEGIGRF</sequence>
<dbReference type="STRING" id="1844972.A7K91_16455"/>
<dbReference type="GO" id="GO:0016810">
    <property type="term" value="F:hydrolase activity, acting on carbon-nitrogen (but not peptide) bonds"/>
    <property type="evidence" value="ECO:0007669"/>
    <property type="project" value="InterPro"/>
</dbReference>
<dbReference type="PANTHER" id="PTHR10587">
    <property type="entry name" value="GLYCOSYL TRANSFERASE-RELATED"/>
    <property type="match status" value="1"/>
</dbReference>
<dbReference type="RefSeq" id="WP_068681156.1">
    <property type="nucleotide sequence ID" value="NZ_LYPA01000043.1"/>
</dbReference>
<dbReference type="PROSITE" id="PS51677">
    <property type="entry name" value="NODB"/>
    <property type="match status" value="1"/>
</dbReference>
<dbReference type="GO" id="GO:0005975">
    <property type="term" value="P:carbohydrate metabolic process"/>
    <property type="evidence" value="ECO:0007669"/>
    <property type="project" value="InterPro"/>
</dbReference>
<dbReference type="InterPro" id="IPR050248">
    <property type="entry name" value="Polysacc_deacetylase_ArnD"/>
</dbReference>
<name>A0A1A5YMI2_9BACL</name>
<dbReference type="Proteomes" id="UP000092024">
    <property type="component" value="Unassembled WGS sequence"/>
</dbReference>
<organism evidence="2 3">
    <name type="scientific">Paenibacillus oryzae</name>
    <dbReference type="NCBI Taxonomy" id="1844972"/>
    <lineage>
        <taxon>Bacteria</taxon>
        <taxon>Bacillati</taxon>
        <taxon>Bacillota</taxon>
        <taxon>Bacilli</taxon>
        <taxon>Bacillales</taxon>
        <taxon>Paenibacillaceae</taxon>
        <taxon>Paenibacillus</taxon>
    </lineage>
</organism>
<dbReference type="Pfam" id="PF01522">
    <property type="entry name" value="Polysacc_deac_1"/>
    <property type="match status" value="1"/>
</dbReference>
<feature type="domain" description="NodB homology" evidence="1">
    <location>
        <begin position="137"/>
        <end position="313"/>
    </location>
</feature>
<protein>
    <recommendedName>
        <fullName evidence="1">NodB homology domain-containing protein</fullName>
    </recommendedName>
</protein>
<evidence type="ECO:0000259" key="1">
    <source>
        <dbReference type="PROSITE" id="PS51677"/>
    </source>
</evidence>
<dbReference type="CDD" id="cd10950">
    <property type="entry name" value="CE4_BsYlxY_like"/>
    <property type="match status" value="1"/>
</dbReference>
<dbReference type="OrthoDB" id="9812065at2"/>
<dbReference type="InterPro" id="IPR011330">
    <property type="entry name" value="Glyco_hydro/deAcase_b/a-brl"/>
</dbReference>